<feature type="non-terminal residue" evidence="1">
    <location>
        <position position="1"/>
    </location>
</feature>
<proteinExistence type="predicted"/>
<sequence length="283" mass="32013">QETASGTTLPDYDEKCYLCPGNKRAAGDTNPQYESTFVFMNDYAAVKEEQTHYDVPGQDGGLANRLLRVEPVTGKCYVLTFSKSHNLTLADLSPKEIVPIIHAWTNIYASHLSPKSSLAKLADPTTLPPSRHTANVASPNQQLRYMQIFENKGAAMGCSNPHPHGQIWTTTGLPEEAELELAQLQKYRREQGGAHLLVDYAELEMTKGERTVFENGDFIAVCPWWATWPFEVMVVSKVHKRALVDFNEEERENLAEVLGEVTRRYDNLFETQFPYSKWLGRMK</sequence>
<gene>
    <name evidence="1" type="ORF">LTS18_011072</name>
</gene>
<dbReference type="Proteomes" id="UP001186974">
    <property type="component" value="Unassembled WGS sequence"/>
</dbReference>
<evidence type="ECO:0000313" key="2">
    <source>
        <dbReference type="Proteomes" id="UP001186974"/>
    </source>
</evidence>
<name>A0ACC3CYV0_9PEZI</name>
<organism evidence="1 2">
    <name type="scientific">Coniosporium uncinatum</name>
    <dbReference type="NCBI Taxonomy" id="93489"/>
    <lineage>
        <taxon>Eukaryota</taxon>
        <taxon>Fungi</taxon>
        <taxon>Dikarya</taxon>
        <taxon>Ascomycota</taxon>
        <taxon>Pezizomycotina</taxon>
        <taxon>Dothideomycetes</taxon>
        <taxon>Dothideomycetes incertae sedis</taxon>
        <taxon>Coniosporium</taxon>
    </lineage>
</organism>
<keyword evidence="2" id="KW-1185">Reference proteome</keyword>
<dbReference type="EMBL" id="JAWDJW010009491">
    <property type="protein sequence ID" value="KAK3059353.1"/>
    <property type="molecule type" value="Genomic_DNA"/>
</dbReference>
<accession>A0ACC3CYV0</accession>
<comment type="caution">
    <text evidence="1">The sequence shown here is derived from an EMBL/GenBank/DDBJ whole genome shotgun (WGS) entry which is preliminary data.</text>
</comment>
<reference evidence="1" key="1">
    <citation type="submission" date="2024-09" db="EMBL/GenBank/DDBJ databases">
        <title>Black Yeasts Isolated from many extreme environments.</title>
        <authorList>
            <person name="Coleine C."/>
            <person name="Stajich J.E."/>
            <person name="Selbmann L."/>
        </authorList>
    </citation>
    <scope>NUCLEOTIDE SEQUENCE</scope>
    <source>
        <strain evidence="1">CCFEE 5737</strain>
    </source>
</reference>
<protein>
    <submittedName>
        <fullName evidence="1">Uncharacterized protein</fullName>
    </submittedName>
</protein>
<evidence type="ECO:0000313" key="1">
    <source>
        <dbReference type="EMBL" id="KAK3059353.1"/>
    </source>
</evidence>